<evidence type="ECO:0000313" key="3">
    <source>
        <dbReference type="EMBL" id="BAO84479.1"/>
    </source>
</evidence>
<dbReference type="HOGENOM" id="CLU_100939_1_1_4"/>
<dbReference type="Gene3D" id="2.60.40.1890">
    <property type="entry name" value="PCu(A)C copper chaperone"/>
    <property type="match status" value="1"/>
</dbReference>
<dbReference type="InterPro" id="IPR058248">
    <property type="entry name" value="Lxx211020-like"/>
</dbReference>
<evidence type="ECO:0000313" key="4">
    <source>
        <dbReference type="Proteomes" id="UP000066014"/>
    </source>
</evidence>
<dbReference type="InterPro" id="IPR007410">
    <property type="entry name" value="LpqE-like"/>
</dbReference>
<sequence length="194" mass="19856">MRAFFVALALAGFALVGPAAAQTPVVTVSEPWVRATVAQQQATGAFMRLSASQNARLVAASSPVAGLTEIHEMTVVNDVMRMRAIAGLDLPAAQAVELRPGGYHVMLMQLRQPLNAGERVAITLVFEDANRQRFSQTIEAPVRPLGAAAAGAHGHGGHGQGAHGAHGQGHGAHAAPGGHGHGHAPAAPAAPQRP</sequence>
<name>A0A060P015_9BURK</name>
<dbReference type="PANTHER" id="PTHR36302:SF1">
    <property type="entry name" value="COPPER CHAPERONE PCU(A)C"/>
    <property type="match status" value="1"/>
</dbReference>
<evidence type="ECO:0000256" key="1">
    <source>
        <dbReference type="SAM" id="MobiDB-lite"/>
    </source>
</evidence>
<feature type="region of interest" description="Disordered" evidence="1">
    <location>
        <begin position="147"/>
        <end position="194"/>
    </location>
</feature>
<feature type="chain" id="PRO_5001584987" evidence="2">
    <location>
        <begin position="22"/>
        <end position="194"/>
    </location>
</feature>
<feature type="compositionally biased region" description="Low complexity" evidence="1">
    <location>
        <begin position="183"/>
        <end position="194"/>
    </location>
</feature>
<accession>A0A060P015</accession>
<dbReference type="OrthoDB" id="9796962at2"/>
<organism evidence="3 4">
    <name type="scientific">Serpentinimonas maccroryi</name>
    <dbReference type="NCBI Taxonomy" id="1458426"/>
    <lineage>
        <taxon>Bacteria</taxon>
        <taxon>Pseudomonadati</taxon>
        <taxon>Pseudomonadota</taxon>
        <taxon>Betaproteobacteria</taxon>
        <taxon>Burkholderiales</taxon>
        <taxon>Comamonadaceae</taxon>
        <taxon>Serpentinimonas</taxon>
    </lineage>
</organism>
<dbReference type="KEGG" id="cbab:SMCB_2251"/>
<feature type="compositionally biased region" description="Gly residues" evidence="1">
    <location>
        <begin position="153"/>
        <end position="170"/>
    </location>
</feature>
<protein>
    <submittedName>
        <fullName evidence="3">Uncharacterized protein conserved in bacteria</fullName>
    </submittedName>
</protein>
<proteinExistence type="predicted"/>
<dbReference type="SUPFAM" id="SSF110087">
    <property type="entry name" value="DR1885-like metal-binding protein"/>
    <property type="match status" value="1"/>
</dbReference>
<dbReference type="AlphaFoldDB" id="A0A060P015"/>
<keyword evidence="4" id="KW-1185">Reference proteome</keyword>
<keyword evidence="2" id="KW-0732">Signal</keyword>
<dbReference type="STRING" id="1458426.SMCB_2251"/>
<reference evidence="3 4" key="1">
    <citation type="journal article" date="2014" name="Nat. Commun.">
        <title>Physiological and genomic features of highly alkaliphilic hydrogen-utilizing Betaproteobacteria from a continental serpentinizing site.</title>
        <authorList>
            <person name="Suzuki S."/>
            <person name="Kuenen J.G."/>
            <person name="Schipper K."/>
            <person name="van der Velde S."/>
            <person name="Ishii S."/>
            <person name="Wu A."/>
            <person name="Sorokin D.Y."/>
            <person name="Tenney A."/>
            <person name="Meng X.Y."/>
            <person name="Morrill P.L."/>
            <person name="Kamagata Y."/>
            <person name="Muyzer G."/>
            <person name="Nealson K.H."/>
        </authorList>
    </citation>
    <scope>NUCLEOTIDE SEQUENCE [LARGE SCALE GENOMIC DNA]</scope>
    <source>
        <strain evidence="3 4">B1</strain>
    </source>
</reference>
<dbReference type="InterPro" id="IPR036182">
    <property type="entry name" value="PCuAC_sf"/>
</dbReference>
<dbReference type="EMBL" id="AP014569">
    <property type="protein sequence ID" value="BAO84479.1"/>
    <property type="molecule type" value="Genomic_DNA"/>
</dbReference>
<gene>
    <name evidence="3" type="ORF">SMCB_2251</name>
</gene>
<dbReference type="Pfam" id="PF04314">
    <property type="entry name" value="PCuAC"/>
    <property type="match status" value="1"/>
</dbReference>
<dbReference type="Proteomes" id="UP000066014">
    <property type="component" value="Chromosome"/>
</dbReference>
<evidence type="ECO:0000256" key="2">
    <source>
        <dbReference type="SAM" id="SignalP"/>
    </source>
</evidence>
<feature type="signal peptide" evidence="2">
    <location>
        <begin position="1"/>
        <end position="21"/>
    </location>
</feature>
<dbReference type="PANTHER" id="PTHR36302">
    <property type="entry name" value="BLR7088 PROTEIN"/>
    <property type="match status" value="1"/>
</dbReference>